<protein>
    <submittedName>
        <fullName evidence="3">GNAT family N-acetyltransferase</fullName>
    </submittedName>
</protein>
<evidence type="ECO:0000256" key="1">
    <source>
        <dbReference type="SAM" id="MobiDB-lite"/>
    </source>
</evidence>
<dbReference type="RefSeq" id="WP_203380464.1">
    <property type="nucleotide sequence ID" value="NZ_JAENHP010000015.1"/>
</dbReference>
<evidence type="ECO:0000313" key="4">
    <source>
        <dbReference type="Proteomes" id="UP000632138"/>
    </source>
</evidence>
<dbReference type="EMBL" id="JAENHP010000015">
    <property type="protein sequence ID" value="MBM2620474.1"/>
    <property type="molecule type" value="Genomic_DNA"/>
</dbReference>
<proteinExistence type="predicted"/>
<keyword evidence="4" id="KW-1185">Reference proteome</keyword>
<dbReference type="Proteomes" id="UP000632138">
    <property type="component" value="Unassembled WGS sequence"/>
</dbReference>
<dbReference type="InterPro" id="IPR051531">
    <property type="entry name" value="N-acetyltransferase"/>
</dbReference>
<evidence type="ECO:0000259" key="2">
    <source>
        <dbReference type="Pfam" id="PF13302"/>
    </source>
</evidence>
<dbReference type="Gene3D" id="3.40.630.30">
    <property type="match status" value="1"/>
</dbReference>
<dbReference type="PANTHER" id="PTHR43792:SF1">
    <property type="entry name" value="N-ACETYLTRANSFERASE DOMAIN-CONTAINING PROTEIN"/>
    <property type="match status" value="1"/>
</dbReference>
<accession>A0ABS2AKT4</accession>
<reference evidence="3 4" key="1">
    <citation type="submission" date="2021-01" db="EMBL/GenBank/DDBJ databases">
        <title>Actinoplanes sp. nov. LDG1-06 isolated from lichen.</title>
        <authorList>
            <person name="Saeng-In P."/>
            <person name="Phongsopitanun W."/>
            <person name="Kanchanasin P."/>
            <person name="Yuki M."/>
            <person name="Kudo T."/>
            <person name="Ohkuma M."/>
            <person name="Tanasupawat S."/>
        </authorList>
    </citation>
    <scope>NUCLEOTIDE SEQUENCE [LARGE SCALE GENOMIC DNA]</scope>
    <source>
        <strain evidence="3 4">LDG1-06</strain>
    </source>
</reference>
<organism evidence="3 4">
    <name type="scientific">Paractinoplanes ovalisporus</name>
    <dbReference type="NCBI Taxonomy" id="2810368"/>
    <lineage>
        <taxon>Bacteria</taxon>
        <taxon>Bacillati</taxon>
        <taxon>Actinomycetota</taxon>
        <taxon>Actinomycetes</taxon>
        <taxon>Micromonosporales</taxon>
        <taxon>Micromonosporaceae</taxon>
        <taxon>Paractinoplanes</taxon>
    </lineage>
</organism>
<dbReference type="SUPFAM" id="SSF55729">
    <property type="entry name" value="Acyl-CoA N-acyltransferases (Nat)"/>
    <property type="match status" value="1"/>
</dbReference>
<evidence type="ECO:0000313" key="3">
    <source>
        <dbReference type="EMBL" id="MBM2620474.1"/>
    </source>
</evidence>
<feature type="region of interest" description="Disordered" evidence="1">
    <location>
        <begin position="118"/>
        <end position="151"/>
    </location>
</feature>
<comment type="caution">
    <text evidence="3">The sequence shown here is derived from an EMBL/GenBank/DDBJ whole genome shotgun (WGS) entry which is preliminary data.</text>
</comment>
<dbReference type="Pfam" id="PF13302">
    <property type="entry name" value="Acetyltransf_3"/>
    <property type="match status" value="1"/>
</dbReference>
<name>A0ABS2AKT4_9ACTN</name>
<sequence length="151" mass="16511">MNADLVREKLKETAVKTPRLILRRFTTDDLDDFLGYQSDPIVRRHLLGSPMTAAQAADYLTTQSVLDNGALDSWHALAVHHVADDRVIGDVGIWLPANPRATPDIGFQFHPAYHGGRRPVVYSRHSPTRTAASKRSSSVNPTAPSTAISTG</sequence>
<feature type="compositionally biased region" description="Polar residues" evidence="1">
    <location>
        <begin position="128"/>
        <end position="151"/>
    </location>
</feature>
<dbReference type="InterPro" id="IPR016181">
    <property type="entry name" value="Acyl_CoA_acyltransferase"/>
</dbReference>
<dbReference type="PANTHER" id="PTHR43792">
    <property type="entry name" value="GNAT FAMILY, PUTATIVE (AFU_ORTHOLOGUE AFUA_3G00765)-RELATED-RELATED"/>
    <property type="match status" value="1"/>
</dbReference>
<gene>
    <name evidence="3" type="ORF">JIG36_33690</name>
</gene>
<dbReference type="InterPro" id="IPR000182">
    <property type="entry name" value="GNAT_dom"/>
</dbReference>
<feature type="domain" description="N-acetyltransferase" evidence="2">
    <location>
        <begin position="19"/>
        <end position="115"/>
    </location>
</feature>